<sequence>MGGFILYSDNFDNAIESIVDLGKEMTESAIGGIPTSTQDAVVGGVTEVVNQVSEQVDDTSEENK</sequence>
<evidence type="ECO:0008006" key="3">
    <source>
        <dbReference type="Google" id="ProtNLM"/>
    </source>
</evidence>
<proteinExistence type="predicted"/>
<protein>
    <recommendedName>
        <fullName evidence="3">Bacteriocin</fullName>
    </recommendedName>
</protein>
<dbReference type="Proteomes" id="UP001595621">
    <property type="component" value="Unassembled WGS sequence"/>
</dbReference>
<accession>A0ABV7GBG7</accession>
<keyword evidence="2" id="KW-1185">Reference proteome</keyword>
<evidence type="ECO:0000313" key="2">
    <source>
        <dbReference type="Proteomes" id="UP001595621"/>
    </source>
</evidence>
<dbReference type="EMBL" id="JBHRTD010000006">
    <property type="protein sequence ID" value="MFC3137585.1"/>
    <property type="molecule type" value="Genomic_DNA"/>
</dbReference>
<evidence type="ECO:0000313" key="1">
    <source>
        <dbReference type="EMBL" id="MFC3137585.1"/>
    </source>
</evidence>
<dbReference type="RefSeq" id="WP_248935156.1">
    <property type="nucleotide sequence ID" value="NZ_JAKILF010000002.1"/>
</dbReference>
<gene>
    <name evidence="1" type="ORF">ACFOE0_05200</name>
</gene>
<reference evidence="2" key="1">
    <citation type="journal article" date="2019" name="Int. J. Syst. Evol. Microbiol.">
        <title>The Global Catalogue of Microorganisms (GCM) 10K type strain sequencing project: providing services to taxonomists for standard genome sequencing and annotation.</title>
        <authorList>
            <consortium name="The Broad Institute Genomics Platform"/>
            <consortium name="The Broad Institute Genome Sequencing Center for Infectious Disease"/>
            <person name="Wu L."/>
            <person name="Ma J."/>
        </authorList>
    </citation>
    <scope>NUCLEOTIDE SEQUENCE [LARGE SCALE GENOMIC DNA]</scope>
    <source>
        <strain evidence="2">KCTC 52277</strain>
    </source>
</reference>
<name>A0ABV7GBG7_9GAMM</name>
<organism evidence="1 2">
    <name type="scientific">Shewanella submarina</name>
    <dbReference type="NCBI Taxonomy" id="2016376"/>
    <lineage>
        <taxon>Bacteria</taxon>
        <taxon>Pseudomonadati</taxon>
        <taxon>Pseudomonadota</taxon>
        <taxon>Gammaproteobacteria</taxon>
        <taxon>Alteromonadales</taxon>
        <taxon>Shewanellaceae</taxon>
        <taxon>Shewanella</taxon>
    </lineage>
</organism>
<comment type="caution">
    <text evidence="1">The sequence shown here is derived from an EMBL/GenBank/DDBJ whole genome shotgun (WGS) entry which is preliminary data.</text>
</comment>